<feature type="compositionally biased region" description="Polar residues" evidence="2">
    <location>
        <begin position="908"/>
        <end position="932"/>
    </location>
</feature>
<dbReference type="InterPro" id="IPR050426">
    <property type="entry name" value="Glycosyltransferase_28"/>
</dbReference>
<feature type="compositionally biased region" description="Basic and acidic residues" evidence="2">
    <location>
        <begin position="1208"/>
        <end position="1220"/>
    </location>
</feature>
<feature type="region of interest" description="Disordered" evidence="2">
    <location>
        <begin position="1173"/>
        <end position="1274"/>
    </location>
</feature>
<feature type="domain" description="Glycosyltransferase family 28 N-terminal" evidence="3">
    <location>
        <begin position="329"/>
        <end position="493"/>
    </location>
</feature>
<keyword evidence="6" id="KW-1185">Reference proteome</keyword>
<dbReference type="InterPro" id="IPR003903">
    <property type="entry name" value="UIM_dom"/>
</dbReference>
<dbReference type="InterPro" id="IPR002213">
    <property type="entry name" value="UDP_glucos_trans"/>
</dbReference>
<evidence type="ECO:0000313" key="5">
    <source>
        <dbReference type="EMBL" id="CBX97894.1"/>
    </source>
</evidence>
<dbReference type="OMA" id="NKPAVWR"/>
<dbReference type="SMART" id="SM00726">
    <property type="entry name" value="UIM"/>
    <property type="match status" value="5"/>
</dbReference>
<dbReference type="CAZy" id="GT1">
    <property type="family name" value="Glycosyltransferase Family 1"/>
</dbReference>
<sequence length="1506" mass="163805">MLRFPRQTFRLCAKRALPASRRSLISSISPNNATHTCHAVKRLLIPQQIVEDKKAIAQMNTRLVDGRATNQQEQPTRLIQHSLEKSATFRRPTEEDREVAEETRDHTSGTAPTTSPDAASLRSWGGVTPPSFKSKLAALTISKYPTGNEAPRDDFPPTEQLPGYEQAVEQVARSTNTTGSNAPQSGSEQYGDTSFAPQGSVPEGSNYVGSSRPSDVPGQDSTPLEAGYHFDANIPHDSEPANPDQPPPAYTELPGQIDNEGLGTNAIVAEDGRVNIRIDQKSRALSQLILPQLQRQLTQSREDPAPPPAFVPEFLGGAPGQEPPPPLNIVIQVVGSRGDVQPFVALGRVLKDTYGHRVRLATHPTFKDFVIENGLEFFSIGGDPAELMAFMVKNPGLMPGFDVLRSGDVGKRRKGIAEILRGTWRSCIETGNGLGVDPLKQTVEEWMGVEDQLPEQLKKPFVADAIIANPPAFGHIHCAEKLGIPLHMMFTFASSNADPTITNYISYILVDVLTWQGLGDVINKFRKDSLHLDPISTIWGPAILARLRIPFTYCWSPALIPKPRDWNHHISIAGFYFLNLASNYTPEPDLVEFLAAGEPPVYIGFGSIVVDDPNAMTKLIFDAVKITGRRALVSKGWGGLGADDLGKPDGVFMLGNCPHDWLFKHVSAVVHHGGAGTTAAGIAAGRPTVVVPFFGDQAFWGAMVSRAGAGPDPMPYKDLTAEKLATAINEALKPESLERAQELRAKIEQENGTQKGAQSFHQMLNYDEIRCAVMPNKPAVWRVKRTQTKLSAKAATILAQQGEVSFSDLKLYRAREYVPDEGPLDPVSGAAGALMGTATSFMMGVADMPIQTLKLLNIHPDSRSKKGKEKATGDKTPGDADMPLERGPSPNDLTQTNSDTLPLGSIRTPETSTHRSTYMSQAFADSTGGSRSPSRERVRQLIPDLPLVGSRRGSSISGTGKPSPTDKQAKSARQPGLAESMESAVDTGKGLARIVGAGFKSPMDFSLGVAKGFHNVPKLYGAEVRQVDKVTDLQSGLRTAAKEFGFGLYDGITGIVTDPYKGAKKEGGIGFVKGVGRGVMNVPFRVLGGAWSVPGYAMKGLYQEMVKSKGKSVQNYIIAARIAQGYDEASSITQKERDDVVNRWKHVKVSIKKKRNPGAEQIDSLHSLVEEKRKRRTDRWEGVNSAFKKPESRPSFPPDMSAPGSYHEPTRPHNETEPEIRSTIPSWRQQEAERARSLRRQNTDATGQSQASQSAFSVETQLTAEEEEAEQRELEKAIAASVAEASRGNPEEDELMASAIRASIAELERTPVGTSESDEEAALKRAIAASIADAGKKDMTAEEQVALEETLRKSLLESSVTPQAGVDLEWDEDEDTDEEEVYQRIIAESKELAHLHSTQSQDHSGTMTGAGMETGVMDAMSAAIGANQESGNAAASGNGPAHAQQTGITYDEDEEMKKVLEESEKAEKDRLEALHQQRTEEDIVMEYVRKQSLLEEEHRRRVAGGK</sequence>
<dbReference type="Pfam" id="PF03033">
    <property type="entry name" value="Glyco_transf_28"/>
    <property type="match status" value="1"/>
</dbReference>
<feature type="region of interest" description="Disordered" evidence="2">
    <location>
        <begin position="1427"/>
        <end position="1471"/>
    </location>
</feature>
<organism evidence="6">
    <name type="scientific">Leptosphaeria maculans (strain JN3 / isolate v23.1.3 / race Av1-4-5-6-7-8)</name>
    <name type="common">Blackleg fungus</name>
    <name type="synonym">Phoma lingam</name>
    <dbReference type="NCBI Taxonomy" id="985895"/>
    <lineage>
        <taxon>Eukaryota</taxon>
        <taxon>Fungi</taxon>
        <taxon>Dikarya</taxon>
        <taxon>Ascomycota</taxon>
        <taxon>Pezizomycotina</taxon>
        <taxon>Dothideomycetes</taxon>
        <taxon>Pleosporomycetidae</taxon>
        <taxon>Pleosporales</taxon>
        <taxon>Pleosporineae</taxon>
        <taxon>Leptosphaeriaceae</taxon>
        <taxon>Plenodomus</taxon>
        <taxon>Plenodomus lingam/Leptosphaeria maculans species complex</taxon>
    </lineage>
</organism>
<dbReference type="InterPro" id="IPR004276">
    <property type="entry name" value="GlycoTrans_28_N"/>
</dbReference>
<dbReference type="FunFam" id="3.40.50.2000:FF:000009">
    <property type="entry name" value="Sterol 3-beta-glucosyltransferase UGT80A2"/>
    <property type="match status" value="1"/>
</dbReference>
<dbReference type="HOGENOM" id="CLU_000537_1_0_1"/>
<feature type="compositionally biased region" description="Polar residues" evidence="2">
    <location>
        <begin position="891"/>
        <end position="900"/>
    </location>
</feature>
<evidence type="ECO:0000259" key="4">
    <source>
        <dbReference type="Pfam" id="PF06722"/>
    </source>
</evidence>
<feature type="region of interest" description="Disordered" evidence="2">
    <location>
        <begin position="169"/>
        <end position="258"/>
    </location>
</feature>
<protein>
    <submittedName>
        <fullName evidence="5">Uncharacterized protein</fullName>
    </submittedName>
</protein>
<feature type="compositionally biased region" description="Polar residues" evidence="2">
    <location>
        <begin position="172"/>
        <end position="197"/>
    </location>
</feature>
<evidence type="ECO:0000256" key="2">
    <source>
        <dbReference type="SAM" id="MobiDB-lite"/>
    </source>
</evidence>
<dbReference type="CDD" id="cd03784">
    <property type="entry name" value="GT1_Gtf-like"/>
    <property type="match status" value="1"/>
</dbReference>
<feature type="compositionally biased region" description="Polar residues" evidence="2">
    <location>
        <begin position="108"/>
        <end position="117"/>
    </location>
</feature>
<feature type="compositionally biased region" description="Basic and acidic residues" evidence="2">
    <location>
        <begin position="860"/>
        <end position="878"/>
    </location>
</feature>
<dbReference type="PANTHER" id="PTHR48050">
    <property type="entry name" value="STEROL 3-BETA-GLUCOSYLTRANSFERASE"/>
    <property type="match status" value="1"/>
</dbReference>
<feature type="compositionally biased region" description="Basic and acidic residues" evidence="2">
    <location>
        <begin position="1455"/>
        <end position="1471"/>
    </location>
</feature>
<dbReference type="FunFam" id="3.40.50.2000:FF:000268">
    <property type="entry name" value="Glycosyltransferase family 1 protein"/>
    <property type="match status" value="1"/>
</dbReference>
<proteinExistence type="predicted"/>
<dbReference type="Gene3D" id="3.40.50.2000">
    <property type="entry name" value="Glycogen Phosphorylase B"/>
    <property type="match status" value="2"/>
</dbReference>
<dbReference type="eggNOG" id="KOG1192">
    <property type="taxonomic scope" value="Eukaryota"/>
</dbReference>
<feature type="compositionally biased region" description="Polar residues" evidence="2">
    <location>
        <begin position="1243"/>
        <end position="1258"/>
    </location>
</feature>
<feature type="region of interest" description="Disordered" evidence="2">
    <location>
        <begin position="857"/>
        <end position="984"/>
    </location>
</feature>
<dbReference type="STRING" id="985895.E5A2U8"/>
<keyword evidence="1" id="KW-0808">Transferase</keyword>
<evidence type="ECO:0000256" key="1">
    <source>
        <dbReference type="ARBA" id="ARBA00022679"/>
    </source>
</evidence>
<dbReference type="GO" id="GO:0005975">
    <property type="term" value="P:carbohydrate metabolic process"/>
    <property type="evidence" value="ECO:0007669"/>
    <property type="project" value="InterPro"/>
</dbReference>
<dbReference type="Pfam" id="PF06722">
    <property type="entry name" value="EryCIII-like_C"/>
    <property type="match status" value="1"/>
</dbReference>
<dbReference type="InterPro" id="IPR010610">
    <property type="entry name" value="EryCIII-like_C"/>
</dbReference>
<feature type="domain" description="Erythromycin biosynthesis protein CIII-like C-terminal" evidence="4">
    <location>
        <begin position="648"/>
        <end position="746"/>
    </location>
</feature>
<dbReference type="EMBL" id="FP929132">
    <property type="protein sequence ID" value="CBX97894.1"/>
    <property type="molecule type" value="Genomic_DNA"/>
</dbReference>
<dbReference type="VEuPathDB" id="FungiDB:LEMA_P093030.1"/>
<feature type="compositionally biased region" description="Low complexity" evidence="2">
    <location>
        <begin position="949"/>
        <end position="960"/>
    </location>
</feature>
<dbReference type="OrthoDB" id="5835829at2759"/>
<evidence type="ECO:0000259" key="3">
    <source>
        <dbReference type="Pfam" id="PF03033"/>
    </source>
</evidence>
<feature type="compositionally biased region" description="Low complexity" evidence="2">
    <location>
        <begin position="1427"/>
        <end position="1443"/>
    </location>
</feature>
<accession>E5A2U8</accession>
<dbReference type="PANTHER" id="PTHR48050:SF13">
    <property type="entry name" value="STEROL 3-BETA-GLUCOSYLTRANSFERASE UGT80A2"/>
    <property type="match status" value="1"/>
</dbReference>
<evidence type="ECO:0000313" key="6">
    <source>
        <dbReference type="Proteomes" id="UP000002668"/>
    </source>
</evidence>
<feature type="region of interest" description="Disordered" evidence="2">
    <location>
        <begin position="89"/>
        <end position="126"/>
    </location>
</feature>
<dbReference type="InParanoid" id="E5A2U8"/>
<gene>
    <name evidence="5" type="ORF">LEMA_P093030.1</name>
</gene>
<reference evidence="6" key="1">
    <citation type="journal article" date="2011" name="Nat. Commun.">
        <title>Effector diversification within compartments of the Leptosphaeria maculans genome affected by Repeat-Induced Point mutations.</title>
        <authorList>
            <person name="Rouxel T."/>
            <person name="Grandaubert J."/>
            <person name="Hane J.K."/>
            <person name="Hoede C."/>
            <person name="van de Wouw A.P."/>
            <person name="Couloux A."/>
            <person name="Dominguez V."/>
            <person name="Anthouard V."/>
            <person name="Bally P."/>
            <person name="Bourras S."/>
            <person name="Cozijnsen A.J."/>
            <person name="Ciuffetti L.M."/>
            <person name="Degrave A."/>
            <person name="Dilmaghani A."/>
            <person name="Duret L."/>
            <person name="Fudal I."/>
            <person name="Goodwin S.B."/>
            <person name="Gout L."/>
            <person name="Glaser N."/>
            <person name="Linglin J."/>
            <person name="Kema G.H.J."/>
            <person name="Lapalu N."/>
            <person name="Lawrence C.B."/>
            <person name="May K."/>
            <person name="Meyer M."/>
            <person name="Ollivier B."/>
            <person name="Poulain J."/>
            <person name="Schoch C.L."/>
            <person name="Simon A."/>
            <person name="Spatafora J.W."/>
            <person name="Stachowiak A."/>
            <person name="Turgeon B.G."/>
            <person name="Tyler B.M."/>
            <person name="Vincent D."/>
            <person name="Weissenbach J."/>
            <person name="Amselem J."/>
            <person name="Quesneville H."/>
            <person name="Oliver R.P."/>
            <person name="Wincker P."/>
            <person name="Balesdent M.-H."/>
            <person name="Howlett B.J."/>
        </authorList>
    </citation>
    <scope>NUCLEOTIDE SEQUENCE [LARGE SCALE GENOMIC DNA]</scope>
    <source>
        <strain evidence="6">JN3 / isolate v23.1.3 / race Av1-4-5-6-7-8</strain>
    </source>
</reference>
<dbReference type="Proteomes" id="UP000002668">
    <property type="component" value="Genome"/>
</dbReference>
<dbReference type="SUPFAM" id="SSF53756">
    <property type="entry name" value="UDP-Glycosyltransferase/glycogen phosphorylase"/>
    <property type="match status" value="1"/>
</dbReference>
<dbReference type="GO" id="GO:0016906">
    <property type="term" value="F:sterol 3-beta-glucosyltransferase activity"/>
    <property type="evidence" value="ECO:0007669"/>
    <property type="project" value="UniProtKB-ARBA"/>
</dbReference>
<name>E5A2U8_LEPMJ</name>